<gene>
    <name evidence="1" type="ORF">MGAL_10B038863</name>
</gene>
<evidence type="ECO:0008006" key="3">
    <source>
        <dbReference type="Google" id="ProtNLM"/>
    </source>
</evidence>
<dbReference type="FunFam" id="3.10.10.10:FF:000002">
    <property type="entry name" value="Retrovirus-related Pol polyprotein from transposon 17.6-like protein"/>
    <property type="match status" value="1"/>
</dbReference>
<dbReference type="AlphaFoldDB" id="A0A8B6FBP2"/>
<dbReference type="InterPro" id="IPR043502">
    <property type="entry name" value="DNA/RNA_pol_sf"/>
</dbReference>
<evidence type="ECO:0000313" key="1">
    <source>
        <dbReference type="EMBL" id="VDI47033.1"/>
    </source>
</evidence>
<dbReference type="InterPro" id="IPR053134">
    <property type="entry name" value="RNA-dir_DNA_polymerase"/>
</dbReference>
<comment type="caution">
    <text evidence="1">The sequence shown here is derived from an EMBL/GenBank/DDBJ whole genome shotgun (WGS) entry which is preliminary data.</text>
</comment>
<dbReference type="InterPro" id="IPR043128">
    <property type="entry name" value="Rev_trsase/Diguanyl_cyclase"/>
</dbReference>
<keyword evidence="2" id="KW-1185">Reference proteome</keyword>
<dbReference type="OrthoDB" id="6262013at2759"/>
<name>A0A8B6FBP2_MYTGA</name>
<dbReference type="Gene3D" id="3.10.10.10">
    <property type="entry name" value="HIV Type 1 Reverse Transcriptase, subunit A, domain 1"/>
    <property type="match status" value="1"/>
</dbReference>
<dbReference type="CDD" id="cd01647">
    <property type="entry name" value="RT_LTR"/>
    <property type="match status" value="1"/>
</dbReference>
<organism evidence="1 2">
    <name type="scientific">Mytilus galloprovincialis</name>
    <name type="common">Mediterranean mussel</name>
    <dbReference type="NCBI Taxonomy" id="29158"/>
    <lineage>
        <taxon>Eukaryota</taxon>
        <taxon>Metazoa</taxon>
        <taxon>Spiralia</taxon>
        <taxon>Lophotrochozoa</taxon>
        <taxon>Mollusca</taxon>
        <taxon>Bivalvia</taxon>
        <taxon>Autobranchia</taxon>
        <taxon>Pteriomorphia</taxon>
        <taxon>Mytilida</taxon>
        <taxon>Mytiloidea</taxon>
        <taxon>Mytilidae</taxon>
        <taxon>Mytilinae</taxon>
        <taxon>Mytilus</taxon>
    </lineage>
</organism>
<evidence type="ECO:0000313" key="2">
    <source>
        <dbReference type="Proteomes" id="UP000596742"/>
    </source>
</evidence>
<sequence length="172" mass="19648">MGIGLERFNAVMEETDENSLKLNKINIHPKQSFGMNKDDLDIGLLNGDIQHKIDTGNSHPIKQKMRRTPLGFEKEEEEHLQQLLDKGIIEPSTSEWASPPVLVRKKDGKLRYCIDFRKLNDVTIKDAFPISNIDTCLDTLKGTVFMSTLDMASGYYQVNLDEKRQTQDSVCY</sequence>
<proteinExistence type="predicted"/>
<protein>
    <recommendedName>
        <fullName evidence="3">Reverse transcriptase domain-containing protein</fullName>
    </recommendedName>
</protein>
<dbReference type="PANTHER" id="PTHR24559:SF444">
    <property type="entry name" value="REVERSE TRANSCRIPTASE DOMAIN-CONTAINING PROTEIN"/>
    <property type="match status" value="1"/>
</dbReference>
<dbReference type="Proteomes" id="UP000596742">
    <property type="component" value="Unassembled WGS sequence"/>
</dbReference>
<dbReference type="SUPFAM" id="SSF56672">
    <property type="entry name" value="DNA/RNA polymerases"/>
    <property type="match status" value="1"/>
</dbReference>
<dbReference type="Gene3D" id="3.30.70.270">
    <property type="match status" value="1"/>
</dbReference>
<reference evidence="1" key="1">
    <citation type="submission" date="2018-11" db="EMBL/GenBank/DDBJ databases">
        <authorList>
            <person name="Alioto T."/>
            <person name="Alioto T."/>
        </authorList>
    </citation>
    <scope>NUCLEOTIDE SEQUENCE</scope>
</reference>
<accession>A0A8B6FBP2</accession>
<dbReference type="PANTHER" id="PTHR24559">
    <property type="entry name" value="TRANSPOSON TY3-I GAG-POL POLYPROTEIN"/>
    <property type="match status" value="1"/>
</dbReference>
<dbReference type="EMBL" id="UYJE01006570">
    <property type="protein sequence ID" value="VDI47033.1"/>
    <property type="molecule type" value="Genomic_DNA"/>
</dbReference>